<proteinExistence type="inferred from homology"/>
<keyword evidence="6 8" id="KW-0368">Histidine biosynthesis</keyword>
<gene>
    <name evidence="10" type="ORF">ERS852425_00608</name>
</gene>
<comment type="pathway">
    <text evidence="1 8">Amino-acid biosynthesis; L-histidine biosynthesis; L-histidine from 5-phospho-alpha-D-ribose 1-diphosphate: step 8/9.</text>
</comment>
<dbReference type="PANTHER" id="PTHR21039">
    <property type="entry name" value="HISTIDINOL PHOSPHATASE-RELATED"/>
    <property type="match status" value="1"/>
</dbReference>
<evidence type="ECO:0000256" key="5">
    <source>
        <dbReference type="ARBA" id="ARBA00022801"/>
    </source>
</evidence>
<dbReference type="InterPro" id="IPR010140">
    <property type="entry name" value="Histidinol_P_phosphatase_HisJ"/>
</dbReference>
<feature type="domain" description="Polymerase/histidinol phosphatase N-terminal" evidence="9">
    <location>
        <begin position="4"/>
        <end position="88"/>
    </location>
</feature>
<dbReference type="InterPro" id="IPR003141">
    <property type="entry name" value="Pol/His_phosphatase_N"/>
</dbReference>
<dbReference type="UniPathway" id="UPA00031">
    <property type="reaction ID" value="UER00013"/>
</dbReference>
<dbReference type="SUPFAM" id="SSF89550">
    <property type="entry name" value="PHP domain-like"/>
    <property type="match status" value="1"/>
</dbReference>
<evidence type="ECO:0000259" key="9">
    <source>
        <dbReference type="SMART" id="SM00481"/>
    </source>
</evidence>
<dbReference type="InterPro" id="IPR016195">
    <property type="entry name" value="Pol/histidinol_Pase-like"/>
</dbReference>
<comment type="similarity">
    <text evidence="2 8">Belongs to the PHP hydrolase family. HisK subfamily.</text>
</comment>
<dbReference type="AlphaFoldDB" id="A0A173RLP6"/>
<evidence type="ECO:0000313" key="11">
    <source>
        <dbReference type="Proteomes" id="UP000095598"/>
    </source>
</evidence>
<evidence type="ECO:0000256" key="8">
    <source>
        <dbReference type="RuleBase" id="RU366003"/>
    </source>
</evidence>
<dbReference type="SMART" id="SM00481">
    <property type="entry name" value="POLIIIAc"/>
    <property type="match status" value="1"/>
</dbReference>
<evidence type="ECO:0000313" key="10">
    <source>
        <dbReference type="EMBL" id="CUM78842.1"/>
    </source>
</evidence>
<dbReference type="PANTHER" id="PTHR21039:SF0">
    <property type="entry name" value="HISTIDINOL-PHOSPHATASE"/>
    <property type="match status" value="1"/>
</dbReference>
<dbReference type="GO" id="GO:0005737">
    <property type="term" value="C:cytoplasm"/>
    <property type="evidence" value="ECO:0007669"/>
    <property type="project" value="TreeGrafter"/>
</dbReference>
<protein>
    <recommendedName>
        <fullName evidence="3 8">Histidinol-phosphatase</fullName>
        <shortName evidence="8">HolPase</shortName>
        <ecNumber evidence="3 8">3.1.3.15</ecNumber>
    </recommendedName>
</protein>
<evidence type="ECO:0000256" key="2">
    <source>
        <dbReference type="ARBA" id="ARBA00009152"/>
    </source>
</evidence>
<sequence>MILADYHLHTSFSSDSESPMEEMIRHAVSLGLKTICFTEHHDIDYPVNPDGFDFLLDLPSYKEEIFKMKEHYQDQIEINYGVELGLMPTTLDQCAAFVKDEPFDFIIGSTHIVDFMDPYDAIYFETYPARLGLAHYFEDILKNISSFNHYCVYGHLDYAARYIKDPSFEFHYRDYSDLLDAILRMIIENGKGIEVNTAGLKYGMNDPNPHHEIIKRYIELGGEIITIGSDGHCPKHMAYDFYKLPDFLSNLGIRYYTVFRDKKPEFIKL</sequence>
<dbReference type="RefSeq" id="WP_055257926.1">
    <property type="nucleotide sequence ID" value="NZ_CYXT01000003.1"/>
</dbReference>
<dbReference type="NCBIfam" id="TIGR01856">
    <property type="entry name" value="hisJ_fam"/>
    <property type="match status" value="1"/>
</dbReference>
<dbReference type="GO" id="GO:0004401">
    <property type="term" value="F:histidinol-phosphatase activity"/>
    <property type="evidence" value="ECO:0007669"/>
    <property type="project" value="UniProtKB-UniRule"/>
</dbReference>
<evidence type="ECO:0000256" key="3">
    <source>
        <dbReference type="ARBA" id="ARBA00013085"/>
    </source>
</evidence>
<evidence type="ECO:0000256" key="6">
    <source>
        <dbReference type="ARBA" id="ARBA00023102"/>
    </source>
</evidence>
<reference evidence="10 11" key="1">
    <citation type="submission" date="2015-09" db="EMBL/GenBank/DDBJ databases">
        <authorList>
            <consortium name="Pathogen Informatics"/>
        </authorList>
    </citation>
    <scope>NUCLEOTIDE SEQUENCE [LARGE SCALE GENOMIC DNA]</scope>
    <source>
        <strain evidence="10 11">2789STDY5608868</strain>
    </source>
</reference>
<dbReference type="GO" id="GO:0000105">
    <property type="term" value="P:L-histidine biosynthetic process"/>
    <property type="evidence" value="ECO:0007669"/>
    <property type="project" value="UniProtKB-UniRule"/>
</dbReference>
<dbReference type="Gene3D" id="3.20.20.140">
    <property type="entry name" value="Metal-dependent hydrolases"/>
    <property type="match status" value="1"/>
</dbReference>
<name>A0A173RLP6_ANAHA</name>
<accession>A0A173RLP6</accession>
<evidence type="ECO:0000256" key="1">
    <source>
        <dbReference type="ARBA" id="ARBA00004970"/>
    </source>
</evidence>
<keyword evidence="5 8" id="KW-0378">Hydrolase</keyword>
<evidence type="ECO:0000256" key="4">
    <source>
        <dbReference type="ARBA" id="ARBA00022605"/>
    </source>
</evidence>
<dbReference type="Proteomes" id="UP000095598">
    <property type="component" value="Unassembled WGS sequence"/>
</dbReference>
<dbReference type="Pfam" id="PF02811">
    <property type="entry name" value="PHP"/>
    <property type="match status" value="1"/>
</dbReference>
<keyword evidence="4 8" id="KW-0028">Amino-acid biosynthesis</keyword>
<dbReference type="InterPro" id="IPR004013">
    <property type="entry name" value="PHP_dom"/>
</dbReference>
<comment type="catalytic activity">
    <reaction evidence="7 8">
        <text>L-histidinol phosphate + H2O = L-histidinol + phosphate</text>
        <dbReference type="Rhea" id="RHEA:14465"/>
        <dbReference type="ChEBI" id="CHEBI:15377"/>
        <dbReference type="ChEBI" id="CHEBI:43474"/>
        <dbReference type="ChEBI" id="CHEBI:57699"/>
        <dbReference type="ChEBI" id="CHEBI:57980"/>
        <dbReference type="EC" id="3.1.3.15"/>
    </reaction>
</comment>
<evidence type="ECO:0000256" key="7">
    <source>
        <dbReference type="ARBA" id="ARBA00049158"/>
    </source>
</evidence>
<dbReference type="EC" id="3.1.3.15" evidence="3 8"/>
<dbReference type="EMBL" id="CYXT01000003">
    <property type="protein sequence ID" value="CUM78842.1"/>
    <property type="molecule type" value="Genomic_DNA"/>
</dbReference>
<organism evidence="10 11">
    <name type="scientific">Anaerostipes hadrus</name>
    <dbReference type="NCBI Taxonomy" id="649756"/>
    <lineage>
        <taxon>Bacteria</taxon>
        <taxon>Bacillati</taxon>
        <taxon>Bacillota</taxon>
        <taxon>Clostridia</taxon>
        <taxon>Lachnospirales</taxon>
        <taxon>Lachnospiraceae</taxon>
        <taxon>Anaerostipes</taxon>
    </lineage>
</organism>